<dbReference type="WBParaSite" id="Pan_g3607.t2">
    <property type="protein sequence ID" value="Pan_g3607.t2"/>
    <property type="gene ID" value="Pan_g3607"/>
</dbReference>
<organism evidence="2 3">
    <name type="scientific">Panagrellus redivivus</name>
    <name type="common">Microworm</name>
    <dbReference type="NCBI Taxonomy" id="6233"/>
    <lineage>
        <taxon>Eukaryota</taxon>
        <taxon>Metazoa</taxon>
        <taxon>Ecdysozoa</taxon>
        <taxon>Nematoda</taxon>
        <taxon>Chromadorea</taxon>
        <taxon>Rhabditida</taxon>
        <taxon>Tylenchina</taxon>
        <taxon>Panagrolaimomorpha</taxon>
        <taxon>Panagrolaimoidea</taxon>
        <taxon>Panagrolaimidae</taxon>
        <taxon>Panagrellus</taxon>
    </lineage>
</organism>
<accession>A0A7E4VVI7</accession>
<evidence type="ECO:0000256" key="1">
    <source>
        <dbReference type="SAM" id="Coils"/>
    </source>
</evidence>
<evidence type="ECO:0000313" key="2">
    <source>
        <dbReference type="Proteomes" id="UP000492821"/>
    </source>
</evidence>
<protein>
    <submittedName>
        <fullName evidence="3">DCB domain-containing protein</fullName>
    </submittedName>
</protein>
<feature type="coiled-coil region" evidence="1">
    <location>
        <begin position="5"/>
        <end position="65"/>
    </location>
</feature>
<reference evidence="2" key="1">
    <citation type="journal article" date="2013" name="Genetics">
        <title>The draft genome and transcriptome of Panagrellus redivivus are shaped by the harsh demands of a free-living lifestyle.</title>
        <authorList>
            <person name="Srinivasan J."/>
            <person name="Dillman A.R."/>
            <person name="Macchietto M.G."/>
            <person name="Heikkinen L."/>
            <person name="Lakso M."/>
            <person name="Fracchia K.M."/>
            <person name="Antoshechkin I."/>
            <person name="Mortazavi A."/>
            <person name="Wong G."/>
            <person name="Sternberg P.W."/>
        </authorList>
    </citation>
    <scope>NUCLEOTIDE SEQUENCE [LARGE SCALE GENOMIC DNA]</scope>
    <source>
        <strain evidence="2">MT8872</strain>
    </source>
</reference>
<reference evidence="3" key="2">
    <citation type="submission" date="2020-10" db="UniProtKB">
        <authorList>
            <consortium name="WormBaseParasite"/>
        </authorList>
    </citation>
    <scope>IDENTIFICATION</scope>
</reference>
<dbReference type="AlphaFoldDB" id="A0A7E4VVI7"/>
<keyword evidence="1" id="KW-0175">Coiled coil</keyword>
<sequence>MAAKVELLQNQLMLANDRCNALHKKATSAAGNDAEHYADSLRRRCEELEKQLSDATAAKVFKKSEKSDKASTPPTSDEIEHCCVVLASVEAHTKRLCKLMDKMDAVGKGPRRRSLSQETITSIVAELANVLSELGTVKDLLETHKSVENGIAKSVNSNLLQFGVLKNFVIILQTSVRELLSPVSPPKNQVQKVPSLILGQRTKVLSKRENSRIRPCADNDTYVNAYSSETKAGYCSP</sequence>
<dbReference type="Proteomes" id="UP000492821">
    <property type="component" value="Unassembled WGS sequence"/>
</dbReference>
<name>A0A7E4VVI7_PANRE</name>
<evidence type="ECO:0000313" key="3">
    <source>
        <dbReference type="WBParaSite" id="Pan_g3607.t2"/>
    </source>
</evidence>
<proteinExistence type="predicted"/>
<keyword evidence="2" id="KW-1185">Reference proteome</keyword>